<reference evidence="5" key="1">
    <citation type="submission" date="2020-04" db="EMBL/GenBank/DDBJ databases">
        <authorList>
            <person name="Alioto T."/>
            <person name="Alioto T."/>
            <person name="Gomez Garrido J."/>
        </authorList>
    </citation>
    <scope>NUCLEOTIDE SEQUENCE</scope>
    <source>
        <strain evidence="5">A484AB</strain>
    </source>
</reference>
<dbReference type="SMART" id="SM00038">
    <property type="entry name" value="COLFI"/>
    <property type="match status" value="1"/>
</dbReference>
<name>A0A6S7J9H2_PARCT</name>
<feature type="region of interest" description="Disordered" evidence="4">
    <location>
        <begin position="116"/>
        <end position="150"/>
    </location>
</feature>
<evidence type="ECO:0000313" key="6">
    <source>
        <dbReference type="Proteomes" id="UP001152795"/>
    </source>
</evidence>
<feature type="region of interest" description="Disordered" evidence="4">
    <location>
        <begin position="1"/>
        <end position="77"/>
    </location>
</feature>
<comment type="subcellular location">
    <subcellularLocation>
        <location evidence="1">Secreted</location>
    </subcellularLocation>
</comment>
<evidence type="ECO:0000256" key="2">
    <source>
        <dbReference type="ARBA" id="ARBA00022525"/>
    </source>
</evidence>
<dbReference type="Pfam" id="PF01410">
    <property type="entry name" value="COLFI"/>
    <property type="match status" value="1"/>
</dbReference>
<gene>
    <name evidence="5" type="ORF">PACLA_8A067331</name>
</gene>
<dbReference type="InterPro" id="IPR050149">
    <property type="entry name" value="Collagen_superfamily"/>
</dbReference>
<organism evidence="5 6">
    <name type="scientific">Paramuricea clavata</name>
    <name type="common">Red gorgonian</name>
    <name type="synonym">Violescent sea-whip</name>
    <dbReference type="NCBI Taxonomy" id="317549"/>
    <lineage>
        <taxon>Eukaryota</taxon>
        <taxon>Metazoa</taxon>
        <taxon>Cnidaria</taxon>
        <taxon>Anthozoa</taxon>
        <taxon>Octocorallia</taxon>
        <taxon>Malacalcyonacea</taxon>
        <taxon>Plexauridae</taxon>
        <taxon>Paramuricea</taxon>
    </lineage>
</organism>
<proteinExistence type="predicted"/>
<dbReference type="GO" id="GO:0005201">
    <property type="term" value="F:extracellular matrix structural constituent"/>
    <property type="evidence" value="ECO:0007669"/>
    <property type="project" value="InterPro"/>
</dbReference>
<dbReference type="AlphaFoldDB" id="A0A6S7J9H2"/>
<dbReference type="PROSITE" id="PS51461">
    <property type="entry name" value="NC1_FIB"/>
    <property type="match status" value="1"/>
</dbReference>
<dbReference type="OrthoDB" id="5982709at2759"/>
<keyword evidence="6" id="KW-1185">Reference proteome</keyword>
<feature type="compositionally biased region" description="Low complexity" evidence="4">
    <location>
        <begin position="116"/>
        <end position="127"/>
    </location>
</feature>
<dbReference type="InterPro" id="IPR000885">
    <property type="entry name" value="Fib_collagen_C"/>
</dbReference>
<dbReference type="GO" id="GO:0031012">
    <property type="term" value="C:extracellular matrix"/>
    <property type="evidence" value="ECO:0007669"/>
    <property type="project" value="TreeGrafter"/>
</dbReference>
<keyword evidence="2" id="KW-0964">Secreted</keyword>
<evidence type="ECO:0000256" key="4">
    <source>
        <dbReference type="SAM" id="MobiDB-lite"/>
    </source>
</evidence>
<dbReference type="Gene3D" id="2.60.120.1000">
    <property type="match status" value="1"/>
</dbReference>
<evidence type="ECO:0000256" key="1">
    <source>
        <dbReference type="ARBA" id="ARBA00004613"/>
    </source>
</evidence>
<accession>A0A6S7J9H2</accession>
<keyword evidence="3 5" id="KW-0176">Collagen</keyword>
<dbReference type="PANTHER" id="PTHR24023">
    <property type="entry name" value="COLLAGEN ALPHA"/>
    <property type="match status" value="1"/>
</dbReference>
<evidence type="ECO:0000256" key="3">
    <source>
        <dbReference type="ARBA" id="ARBA00023119"/>
    </source>
</evidence>
<dbReference type="GO" id="GO:0005581">
    <property type="term" value="C:collagen trimer"/>
    <property type="evidence" value="ECO:0007669"/>
    <property type="project" value="UniProtKB-KW"/>
</dbReference>
<dbReference type="GO" id="GO:0005615">
    <property type="term" value="C:extracellular space"/>
    <property type="evidence" value="ECO:0007669"/>
    <property type="project" value="TreeGrafter"/>
</dbReference>
<dbReference type="PANTHER" id="PTHR24023:SF1082">
    <property type="entry name" value="COLLAGEN TRIPLE HELIX REPEAT"/>
    <property type="match status" value="1"/>
</dbReference>
<protein>
    <submittedName>
        <fullName evidence="5">Collagen alpha-1(I) chain-like</fullName>
    </submittedName>
</protein>
<dbReference type="Proteomes" id="UP001152795">
    <property type="component" value="Unassembled WGS sequence"/>
</dbReference>
<evidence type="ECO:0000313" key="5">
    <source>
        <dbReference type="EMBL" id="CAB4025640.1"/>
    </source>
</evidence>
<comment type="caution">
    <text evidence="5">The sequence shown here is derived from an EMBL/GenBank/DDBJ whole genome shotgun (WGS) entry which is preliminary data.</text>
</comment>
<sequence length="406" mass="42968">MQGDPGEPGISVDGTVGPPGPPGLAGDAGLPGEKGEKGAPGPTGPKGIGIRGENGTVGVAGTEPGKPGNKGVKGDIGRAGVNAVQGEKGEKGKVGLPGQGVKGDSGAVGPPGAVGVRGPPGPTVDGPQGLAGNRGPKGVIGSQGPPGPPGRAGIQAVSFNGTTIIIRHNATYSEYIPIDTNSNISRRYFSIQRNLAFLKKPNGSQLFPAISCAVLYSHYPDNGNGWYWIDPNQGSHEDAEEVYCDFEHNATCLEPVQNKTENKKWFSGSDGYRWLTEELDGLQSVDQFNYTFDDGQLQMLQLHSSKAWQSITYHCLNSVPWGNFTQNAIKLQGDDDLEFHNKMPRKLRPVVIEDNCQTKNDTWGKTILEVQAKDPANLPIRDIAVYDVGDDGEEFGLELGRVCFAA</sequence>
<dbReference type="InterPro" id="IPR008160">
    <property type="entry name" value="Collagen"/>
</dbReference>
<dbReference type="Pfam" id="PF01391">
    <property type="entry name" value="Collagen"/>
    <property type="match status" value="1"/>
</dbReference>
<dbReference type="EMBL" id="CACRXK020013720">
    <property type="protein sequence ID" value="CAB4025640.1"/>
    <property type="molecule type" value="Genomic_DNA"/>
</dbReference>